<name>A0A418X519_9BURK</name>
<dbReference type="PRINTS" id="PR00420">
    <property type="entry name" value="RNGMNOXGNASE"/>
</dbReference>
<dbReference type="GO" id="GO:0071949">
    <property type="term" value="F:FAD binding"/>
    <property type="evidence" value="ECO:0007669"/>
    <property type="project" value="InterPro"/>
</dbReference>
<dbReference type="AlphaFoldDB" id="A0A418X519"/>
<dbReference type="Proteomes" id="UP000285190">
    <property type="component" value="Unassembled WGS sequence"/>
</dbReference>
<dbReference type="InterPro" id="IPR050407">
    <property type="entry name" value="Geranylgeranyl_reductase"/>
</dbReference>
<reference evidence="2 3" key="1">
    <citation type="submission" date="2018-09" db="EMBL/GenBank/DDBJ databases">
        <authorList>
            <person name="Zhu H."/>
        </authorList>
    </citation>
    <scope>NUCLEOTIDE SEQUENCE [LARGE SCALE GENOMIC DNA]</scope>
    <source>
        <strain evidence="2 3">K2R10-39</strain>
    </source>
</reference>
<dbReference type="Pfam" id="PF01494">
    <property type="entry name" value="FAD_binding_3"/>
    <property type="match status" value="1"/>
</dbReference>
<dbReference type="NCBIfam" id="TIGR02032">
    <property type="entry name" value="GG-red-SF"/>
    <property type="match status" value="1"/>
</dbReference>
<sequence length="385" mass="41733">MSCAATTQSLSAVAITLARAGLKAVLLDKARFPRQKLCGGLISLRCRDALRQAFGPQCDPPIEAEARGAKVFFRERLLNEVRDYKPICFTSRSAFDHYLLDMARAFGVEVIEGAGASGLSPDRTAVLANDDVRHEAPFIIGADGASSRIRKELASVAIDKRGFAVGLEMEVPRSLVSRDICAPEIYLGLVRWGYAWIFPKERTLTVGVGGLSSENPDMRPIFERFARMAIGSVPALPLLRHPIPFGNYLAQPGEGSVLLAGDAAGLVEPITGEGIAFAILSGYHAAHAVIEARAAHGARSALSFYRERYGSIAGLFDDGRLLRYLVFSRPLEPLFVRALGAGGGLIRKHMDVVAGDADYRDYSRYLTGAALRRLPRMMQWRGGAG</sequence>
<dbReference type="GO" id="GO:0016628">
    <property type="term" value="F:oxidoreductase activity, acting on the CH-CH group of donors, NAD or NADP as acceptor"/>
    <property type="evidence" value="ECO:0007669"/>
    <property type="project" value="InterPro"/>
</dbReference>
<gene>
    <name evidence="2" type="ORF">D3870_17645</name>
</gene>
<evidence type="ECO:0000313" key="3">
    <source>
        <dbReference type="Proteomes" id="UP000285190"/>
    </source>
</evidence>
<proteinExistence type="predicted"/>
<dbReference type="InterPro" id="IPR002938">
    <property type="entry name" value="FAD-bd"/>
</dbReference>
<evidence type="ECO:0000259" key="1">
    <source>
        <dbReference type="Pfam" id="PF01494"/>
    </source>
</evidence>
<dbReference type="PANTHER" id="PTHR42685">
    <property type="entry name" value="GERANYLGERANYL DIPHOSPHATE REDUCTASE"/>
    <property type="match status" value="1"/>
</dbReference>
<feature type="domain" description="FAD-binding" evidence="1">
    <location>
        <begin position="14"/>
        <end position="154"/>
    </location>
</feature>
<protein>
    <submittedName>
        <fullName evidence="2">Geranylgeranyl reductase family protein</fullName>
    </submittedName>
</protein>
<dbReference type="Gene3D" id="3.50.50.60">
    <property type="entry name" value="FAD/NAD(P)-binding domain"/>
    <property type="match status" value="1"/>
</dbReference>
<dbReference type="InterPro" id="IPR036188">
    <property type="entry name" value="FAD/NAD-bd_sf"/>
</dbReference>
<keyword evidence="3" id="KW-1185">Reference proteome</keyword>
<dbReference type="PANTHER" id="PTHR42685:SF22">
    <property type="entry name" value="CONDITIONED MEDIUM FACTOR RECEPTOR 1"/>
    <property type="match status" value="1"/>
</dbReference>
<dbReference type="SUPFAM" id="SSF51905">
    <property type="entry name" value="FAD/NAD(P)-binding domain"/>
    <property type="match status" value="1"/>
</dbReference>
<dbReference type="EMBL" id="QYUN01000002">
    <property type="protein sequence ID" value="RJG07573.1"/>
    <property type="molecule type" value="Genomic_DNA"/>
</dbReference>
<dbReference type="InterPro" id="IPR011777">
    <property type="entry name" value="Geranylgeranyl_Rdtase_fam"/>
</dbReference>
<evidence type="ECO:0000313" key="2">
    <source>
        <dbReference type="EMBL" id="RJG07573.1"/>
    </source>
</evidence>
<organism evidence="2 3">
    <name type="scientific">Noviherbaspirillum cavernae</name>
    <dbReference type="NCBI Taxonomy" id="2320862"/>
    <lineage>
        <taxon>Bacteria</taxon>
        <taxon>Pseudomonadati</taxon>
        <taxon>Pseudomonadota</taxon>
        <taxon>Betaproteobacteria</taxon>
        <taxon>Burkholderiales</taxon>
        <taxon>Oxalobacteraceae</taxon>
        <taxon>Noviherbaspirillum</taxon>
    </lineage>
</organism>
<comment type="caution">
    <text evidence="2">The sequence shown here is derived from an EMBL/GenBank/DDBJ whole genome shotgun (WGS) entry which is preliminary data.</text>
</comment>
<accession>A0A418X519</accession>